<reference evidence="1" key="3">
    <citation type="submission" date="2025-09" db="UniProtKB">
        <authorList>
            <consortium name="Ensembl"/>
        </authorList>
    </citation>
    <scope>IDENTIFICATION</scope>
</reference>
<keyword evidence="2" id="KW-1185">Reference proteome</keyword>
<evidence type="ECO:0000313" key="1">
    <source>
        <dbReference type="Ensembl" id="ENSCINP00000032268.1"/>
    </source>
</evidence>
<sequence length="61" mass="7022">MWLRKLFNSPSMHRSCKLKLCVEAACFKYGSSKNVLVICHHVKMVAVVLLIFTEYDTFADV</sequence>
<dbReference type="HOGENOM" id="CLU_2921916_0_0_1"/>
<proteinExistence type="predicted"/>
<organism evidence="1 2">
    <name type="scientific">Ciona intestinalis</name>
    <name type="common">Transparent sea squirt</name>
    <name type="synonym">Ascidia intestinalis</name>
    <dbReference type="NCBI Taxonomy" id="7719"/>
    <lineage>
        <taxon>Eukaryota</taxon>
        <taxon>Metazoa</taxon>
        <taxon>Chordata</taxon>
        <taxon>Tunicata</taxon>
        <taxon>Ascidiacea</taxon>
        <taxon>Phlebobranchia</taxon>
        <taxon>Cionidae</taxon>
        <taxon>Ciona</taxon>
    </lineage>
</organism>
<dbReference type="Proteomes" id="UP000008144">
    <property type="component" value="Unassembled WGS sequence"/>
</dbReference>
<evidence type="ECO:0000313" key="2">
    <source>
        <dbReference type="Proteomes" id="UP000008144"/>
    </source>
</evidence>
<reference evidence="2" key="1">
    <citation type="journal article" date="2002" name="Science">
        <title>The draft genome of Ciona intestinalis: insights into chordate and vertebrate origins.</title>
        <authorList>
            <person name="Dehal P."/>
            <person name="Satou Y."/>
            <person name="Campbell R.K."/>
            <person name="Chapman J."/>
            <person name="Degnan B."/>
            <person name="De Tomaso A."/>
            <person name="Davidson B."/>
            <person name="Di Gregorio A."/>
            <person name="Gelpke M."/>
            <person name="Goodstein D.M."/>
            <person name="Harafuji N."/>
            <person name="Hastings K.E."/>
            <person name="Ho I."/>
            <person name="Hotta K."/>
            <person name="Huang W."/>
            <person name="Kawashima T."/>
            <person name="Lemaire P."/>
            <person name="Martinez D."/>
            <person name="Meinertzhagen I.A."/>
            <person name="Necula S."/>
            <person name="Nonaka M."/>
            <person name="Putnam N."/>
            <person name="Rash S."/>
            <person name="Saiga H."/>
            <person name="Satake M."/>
            <person name="Terry A."/>
            <person name="Yamada L."/>
            <person name="Wang H.G."/>
            <person name="Awazu S."/>
            <person name="Azumi K."/>
            <person name="Boore J."/>
            <person name="Branno M."/>
            <person name="Chin-Bow S."/>
            <person name="DeSantis R."/>
            <person name="Doyle S."/>
            <person name="Francino P."/>
            <person name="Keys D.N."/>
            <person name="Haga S."/>
            <person name="Hayashi H."/>
            <person name="Hino K."/>
            <person name="Imai K.S."/>
            <person name="Inaba K."/>
            <person name="Kano S."/>
            <person name="Kobayashi K."/>
            <person name="Kobayashi M."/>
            <person name="Lee B.I."/>
            <person name="Makabe K.W."/>
            <person name="Manohar C."/>
            <person name="Matassi G."/>
            <person name="Medina M."/>
            <person name="Mochizuki Y."/>
            <person name="Mount S."/>
            <person name="Morishita T."/>
            <person name="Miura S."/>
            <person name="Nakayama A."/>
            <person name="Nishizaka S."/>
            <person name="Nomoto H."/>
            <person name="Ohta F."/>
            <person name="Oishi K."/>
            <person name="Rigoutsos I."/>
            <person name="Sano M."/>
            <person name="Sasaki A."/>
            <person name="Sasakura Y."/>
            <person name="Shoguchi E."/>
            <person name="Shin-i T."/>
            <person name="Spagnuolo A."/>
            <person name="Stainier D."/>
            <person name="Suzuki M.M."/>
            <person name="Tassy O."/>
            <person name="Takatori N."/>
            <person name="Tokuoka M."/>
            <person name="Yagi K."/>
            <person name="Yoshizaki F."/>
            <person name="Wada S."/>
            <person name="Zhang C."/>
            <person name="Hyatt P.D."/>
            <person name="Larimer F."/>
            <person name="Detter C."/>
            <person name="Doggett N."/>
            <person name="Glavina T."/>
            <person name="Hawkins T."/>
            <person name="Richardson P."/>
            <person name="Lucas S."/>
            <person name="Kohara Y."/>
            <person name="Levine M."/>
            <person name="Satoh N."/>
            <person name="Rokhsar D.S."/>
        </authorList>
    </citation>
    <scope>NUCLEOTIDE SEQUENCE [LARGE SCALE GENOMIC DNA]</scope>
</reference>
<name>H2XRI4_CIOIN</name>
<dbReference type="AlphaFoldDB" id="H2XRI4"/>
<protein>
    <submittedName>
        <fullName evidence="1">Uncharacterized protein</fullName>
    </submittedName>
</protein>
<accession>H2XRI4</accession>
<dbReference type="InParanoid" id="H2XRI4"/>
<dbReference type="Ensembl" id="ENSCINT00000033673.1">
    <property type="protein sequence ID" value="ENSCINP00000032268.1"/>
    <property type="gene ID" value="ENSCING00000019871.1"/>
</dbReference>
<reference evidence="1" key="2">
    <citation type="submission" date="2025-08" db="UniProtKB">
        <authorList>
            <consortium name="Ensembl"/>
        </authorList>
    </citation>
    <scope>IDENTIFICATION</scope>
</reference>